<keyword evidence="3 10" id="KW-0732">Signal</keyword>
<dbReference type="PANTHER" id="PTHR11481:SF60">
    <property type="entry name" value="IG-LIKE DOMAIN-CONTAINING PROTEIN"/>
    <property type="match status" value="1"/>
</dbReference>
<proteinExistence type="predicted"/>
<evidence type="ECO:0000313" key="13">
    <source>
        <dbReference type="Proteomes" id="UP001153269"/>
    </source>
</evidence>
<dbReference type="GO" id="GO:0007166">
    <property type="term" value="P:cell surface receptor signaling pathway"/>
    <property type="evidence" value="ECO:0007669"/>
    <property type="project" value="TreeGrafter"/>
</dbReference>
<feature type="signal peptide" evidence="10">
    <location>
        <begin position="1"/>
        <end position="24"/>
    </location>
</feature>
<dbReference type="SMART" id="SM00408">
    <property type="entry name" value="IGc2"/>
    <property type="match status" value="2"/>
</dbReference>
<feature type="compositionally biased region" description="Basic and acidic residues" evidence="8">
    <location>
        <begin position="751"/>
        <end position="763"/>
    </location>
</feature>
<evidence type="ECO:0000256" key="8">
    <source>
        <dbReference type="SAM" id="MobiDB-lite"/>
    </source>
</evidence>
<dbReference type="Proteomes" id="UP001153269">
    <property type="component" value="Unassembled WGS sequence"/>
</dbReference>
<evidence type="ECO:0000259" key="11">
    <source>
        <dbReference type="PROSITE" id="PS50835"/>
    </source>
</evidence>
<reference evidence="12" key="1">
    <citation type="submission" date="2020-03" db="EMBL/GenBank/DDBJ databases">
        <authorList>
            <person name="Weist P."/>
        </authorList>
    </citation>
    <scope>NUCLEOTIDE SEQUENCE</scope>
</reference>
<evidence type="ECO:0000256" key="4">
    <source>
        <dbReference type="ARBA" id="ARBA00023136"/>
    </source>
</evidence>
<sequence>MDSRPPNLLLLLTGLLHLSPLARGQGSYIIDAVGLTVLPSSTVESGTPVTIHCRVTVSSENLPNLTHTFQLRKDDLPIHSTITTEDTVVYKLDPARAADSGSYECQVTVKDKSKKSFSEKLDVRGLQTPVLYLSKRTLYKGDDFMATCSAPDEKGSLSFRFFQRYGKEEPQRMKQVAATGNTSETTLVLRHVGDYFLFCAYEINLDSGTRHSNSSTEIQVIVTELQISPIMNVLPSPNVYEGDIIEVVCKVVNSLQDVSVFLTRDRRILKEARVSLSHRFRAQEGDSGELVCKAEWGNVQRETYQEITVKELFSKPRLILEPLSIFEGERLKLTCSVTVYVPERINNKAMVFSIYRDKVEVARSQTYTSVANASTNGNYTCKALSSSLAHSFVKESPKLVVKAKVLVSKPVLSVVGGTLVLGTPFQLLCHSDIGTLPIKYTLHGLGKVIGDQLVSRPGQQALFNPPAIFKKLDLNNFICHARNSPSHPPVVGSVQQLFDSTNVIEPVSKPMFLIDPGMGDVSEGQELTLTCSVQKGTPPITFTWYHAETTGVLASEISNKQEESYFIRNVMREHKGEYYCESTNPANETKRSYPVSIKVKLARWKKGLIAGLCIVLVLALVLIVALKTRLLVCGRKRTGDLSVKSAGTKLERLSLTQAEVNQAANVTPGIMGKSVWSEHVSGSESDDQISEPAPSPQYTEVSIGEADPNRAPVKKGTDTVYSEVRNSMQGVPDPTDGGSVEYADLNHDTDRHVNHDVQDDHMDGPVQHGPVDGPVQHGPVDGPVQHGPMDGPVQHGPVDGPVHHHQVDGPVSVDASTAEQGE</sequence>
<feature type="domain" description="Ig-like" evidence="11">
    <location>
        <begin position="510"/>
        <end position="596"/>
    </location>
</feature>
<name>A0A9N7YZX2_PLEPL</name>
<keyword evidence="9" id="KW-1133">Transmembrane helix</keyword>
<dbReference type="InterPro" id="IPR007110">
    <property type="entry name" value="Ig-like_dom"/>
</dbReference>
<dbReference type="EMBL" id="CADEAL010003424">
    <property type="protein sequence ID" value="CAB1444689.1"/>
    <property type="molecule type" value="Genomic_DNA"/>
</dbReference>
<dbReference type="InterPro" id="IPR003599">
    <property type="entry name" value="Ig_sub"/>
</dbReference>
<dbReference type="SMART" id="SM00409">
    <property type="entry name" value="IG"/>
    <property type="match status" value="4"/>
</dbReference>
<feature type="domain" description="Ig-like" evidence="11">
    <location>
        <begin position="6"/>
        <end position="118"/>
    </location>
</feature>
<dbReference type="InterPro" id="IPR050488">
    <property type="entry name" value="Ig_Fc_receptor"/>
</dbReference>
<feature type="transmembrane region" description="Helical" evidence="9">
    <location>
        <begin position="607"/>
        <end position="626"/>
    </location>
</feature>
<feature type="region of interest" description="Disordered" evidence="8">
    <location>
        <begin position="677"/>
        <end position="716"/>
    </location>
</feature>
<evidence type="ECO:0000256" key="6">
    <source>
        <dbReference type="ARBA" id="ARBA00023180"/>
    </source>
</evidence>
<dbReference type="InterPro" id="IPR036179">
    <property type="entry name" value="Ig-like_dom_sf"/>
</dbReference>
<dbReference type="InterPro" id="IPR013783">
    <property type="entry name" value="Ig-like_fold"/>
</dbReference>
<dbReference type="FunFam" id="2.60.40.10:FF:000357">
    <property type="entry name" value="Fc receptor like 1"/>
    <property type="match status" value="1"/>
</dbReference>
<evidence type="ECO:0000313" key="12">
    <source>
        <dbReference type="EMBL" id="CAB1444689.1"/>
    </source>
</evidence>
<comment type="caution">
    <text evidence="12">The sequence shown here is derived from an EMBL/GenBank/DDBJ whole genome shotgun (WGS) entry which is preliminary data.</text>
</comment>
<evidence type="ECO:0000256" key="2">
    <source>
        <dbReference type="ARBA" id="ARBA00022475"/>
    </source>
</evidence>
<evidence type="ECO:0000256" key="5">
    <source>
        <dbReference type="ARBA" id="ARBA00023157"/>
    </source>
</evidence>
<keyword evidence="4 9" id="KW-0472">Membrane</keyword>
<keyword evidence="6" id="KW-0325">Glycoprotein</keyword>
<feature type="domain" description="Ig-like" evidence="11">
    <location>
        <begin position="316"/>
        <end position="400"/>
    </location>
</feature>
<comment type="subcellular location">
    <subcellularLocation>
        <location evidence="1">Cell membrane</location>
    </subcellularLocation>
</comment>
<keyword evidence="9" id="KW-0812">Transmembrane</keyword>
<keyword evidence="7" id="KW-0393">Immunoglobulin domain</keyword>
<gene>
    <name evidence="12" type="ORF">PLEPLA_LOCUS32407</name>
</gene>
<keyword evidence="2" id="KW-1003">Cell membrane</keyword>
<feature type="region of interest" description="Disordered" evidence="8">
    <location>
        <begin position="751"/>
        <end position="822"/>
    </location>
</feature>
<accession>A0A9N7YZX2</accession>
<keyword evidence="5" id="KW-1015">Disulfide bond</keyword>
<dbReference type="PROSITE" id="PS50835">
    <property type="entry name" value="IG_LIKE"/>
    <property type="match status" value="4"/>
</dbReference>
<keyword evidence="13" id="KW-1185">Reference proteome</keyword>
<dbReference type="Pfam" id="PF13927">
    <property type="entry name" value="Ig_3"/>
    <property type="match status" value="1"/>
</dbReference>
<dbReference type="Gene3D" id="2.60.40.10">
    <property type="entry name" value="Immunoglobulins"/>
    <property type="match status" value="3"/>
</dbReference>
<feature type="chain" id="PRO_5040295303" description="Ig-like domain-containing protein" evidence="10">
    <location>
        <begin position="25"/>
        <end position="822"/>
    </location>
</feature>
<evidence type="ECO:0000256" key="1">
    <source>
        <dbReference type="ARBA" id="ARBA00004236"/>
    </source>
</evidence>
<dbReference type="GO" id="GO:0004888">
    <property type="term" value="F:transmembrane signaling receptor activity"/>
    <property type="evidence" value="ECO:0007669"/>
    <property type="project" value="TreeGrafter"/>
</dbReference>
<evidence type="ECO:0000256" key="9">
    <source>
        <dbReference type="SAM" id="Phobius"/>
    </source>
</evidence>
<dbReference type="PANTHER" id="PTHR11481">
    <property type="entry name" value="IMMUNOGLOBULIN FC RECEPTOR"/>
    <property type="match status" value="1"/>
</dbReference>
<feature type="domain" description="Ig-like" evidence="11">
    <location>
        <begin position="229"/>
        <end position="308"/>
    </location>
</feature>
<dbReference type="GO" id="GO:0009897">
    <property type="term" value="C:external side of plasma membrane"/>
    <property type="evidence" value="ECO:0007669"/>
    <property type="project" value="TreeGrafter"/>
</dbReference>
<dbReference type="InterPro" id="IPR003598">
    <property type="entry name" value="Ig_sub2"/>
</dbReference>
<dbReference type="SUPFAM" id="SSF48726">
    <property type="entry name" value="Immunoglobulin"/>
    <property type="match status" value="3"/>
</dbReference>
<evidence type="ECO:0000256" key="3">
    <source>
        <dbReference type="ARBA" id="ARBA00022729"/>
    </source>
</evidence>
<protein>
    <recommendedName>
        <fullName evidence="11">Ig-like domain-containing protein</fullName>
    </recommendedName>
</protein>
<organism evidence="12 13">
    <name type="scientific">Pleuronectes platessa</name>
    <name type="common">European plaice</name>
    <dbReference type="NCBI Taxonomy" id="8262"/>
    <lineage>
        <taxon>Eukaryota</taxon>
        <taxon>Metazoa</taxon>
        <taxon>Chordata</taxon>
        <taxon>Craniata</taxon>
        <taxon>Vertebrata</taxon>
        <taxon>Euteleostomi</taxon>
        <taxon>Actinopterygii</taxon>
        <taxon>Neopterygii</taxon>
        <taxon>Teleostei</taxon>
        <taxon>Neoteleostei</taxon>
        <taxon>Acanthomorphata</taxon>
        <taxon>Carangaria</taxon>
        <taxon>Pleuronectiformes</taxon>
        <taxon>Pleuronectoidei</taxon>
        <taxon>Pleuronectidae</taxon>
        <taxon>Pleuronectes</taxon>
    </lineage>
</organism>
<dbReference type="AlphaFoldDB" id="A0A9N7YZX2"/>
<evidence type="ECO:0000256" key="10">
    <source>
        <dbReference type="SAM" id="SignalP"/>
    </source>
</evidence>
<evidence type="ECO:0000256" key="7">
    <source>
        <dbReference type="ARBA" id="ARBA00023319"/>
    </source>
</evidence>
<feature type="region of interest" description="Disordered" evidence="8">
    <location>
        <begin position="725"/>
        <end position="744"/>
    </location>
</feature>
<dbReference type="GO" id="GO:0006955">
    <property type="term" value="P:immune response"/>
    <property type="evidence" value="ECO:0007669"/>
    <property type="project" value="TreeGrafter"/>
</dbReference>
<dbReference type="Pfam" id="PF13895">
    <property type="entry name" value="Ig_2"/>
    <property type="match status" value="1"/>
</dbReference>